<dbReference type="PANTHER" id="PTHR11827">
    <property type="entry name" value="SOLUTE CARRIER FAMILY 12, CATION COTRANSPORTERS"/>
    <property type="match status" value="1"/>
</dbReference>
<keyword evidence="2" id="KW-0812">Transmembrane</keyword>
<dbReference type="AlphaFoldDB" id="A0AA35QZ77"/>
<evidence type="ECO:0000259" key="5">
    <source>
        <dbReference type="Pfam" id="PF03522"/>
    </source>
</evidence>
<dbReference type="Pfam" id="PF03522">
    <property type="entry name" value="SLC12"/>
    <property type="match status" value="1"/>
</dbReference>
<comment type="caution">
    <text evidence="6">The sequence shown here is derived from an EMBL/GenBank/DDBJ whole genome shotgun (WGS) entry which is preliminary data.</text>
</comment>
<evidence type="ECO:0000256" key="3">
    <source>
        <dbReference type="ARBA" id="ARBA00022989"/>
    </source>
</evidence>
<gene>
    <name evidence="6" type="ORF">GBAR_LOCUS2291</name>
</gene>
<keyword evidence="3" id="KW-1133">Transmembrane helix</keyword>
<evidence type="ECO:0000256" key="4">
    <source>
        <dbReference type="ARBA" id="ARBA00023136"/>
    </source>
</evidence>
<evidence type="ECO:0000256" key="1">
    <source>
        <dbReference type="ARBA" id="ARBA00004141"/>
    </source>
</evidence>
<organism evidence="6 7">
    <name type="scientific">Geodia barretti</name>
    <name type="common">Barrett's horny sponge</name>
    <dbReference type="NCBI Taxonomy" id="519541"/>
    <lineage>
        <taxon>Eukaryota</taxon>
        <taxon>Metazoa</taxon>
        <taxon>Porifera</taxon>
        <taxon>Demospongiae</taxon>
        <taxon>Heteroscleromorpha</taxon>
        <taxon>Tetractinellida</taxon>
        <taxon>Astrophorina</taxon>
        <taxon>Geodiidae</taxon>
        <taxon>Geodia</taxon>
    </lineage>
</organism>
<dbReference type="PANTHER" id="PTHR11827:SF72">
    <property type="entry name" value="GH08340P"/>
    <property type="match status" value="1"/>
</dbReference>
<dbReference type="InterPro" id="IPR004842">
    <property type="entry name" value="SLC12A_fam"/>
</dbReference>
<protein>
    <submittedName>
        <fullName evidence="6">Solute carrier family 12 member 7</fullName>
    </submittedName>
</protein>
<keyword evidence="7" id="KW-1185">Reference proteome</keyword>
<dbReference type="EMBL" id="CASHTH010000339">
    <property type="protein sequence ID" value="CAI7997960.1"/>
    <property type="molecule type" value="Genomic_DNA"/>
</dbReference>
<name>A0AA35QZ77_GEOBA</name>
<comment type="subcellular location">
    <subcellularLocation>
        <location evidence="1">Membrane</location>
        <topology evidence="1">Multi-pass membrane protein</topology>
    </subcellularLocation>
</comment>
<dbReference type="Proteomes" id="UP001174909">
    <property type="component" value="Unassembled WGS sequence"/>
</dbReference>
<evidence type="ECO:0000313" key="7">
    <source>
        <dbReference type="Proteomes" id="UP001174909"/>
    </source>
</evidence>
<sequence>MRELAGQEESPVDWQPQILLFTETAERRSRVLALASWISGGTGMVTAVQLIEGQSGSELARSQQRAAERQLRAALEADDLDAFPLVVVAPDLESASMTLLQAWGVGPVRANTVALNWLEHHNEPVSRRYARVLRRIMRLRQNVVVFDAAETDWVRLEQTKPHRRRIDVWWFDDDSSRLALLFAHLMTRTDDWDDATIRLLVPAPADSGRKVAANLAQRLEDRRIDAEIVPVADADRTAVVAQSRDAAIVLLPLRVEGMQLLDPFGDPVEEILRPLPLVTLVAAAQDILLRTDGEDLLPPGGQT</sequence>
<dbReference type="GO" id="GO:0015377">
    <property type="term" value="F:chloride:monoatomic cation symporter activity"/>
    <property type="evidence" value="ECO:0007669"/>
    <property type="project" value="InterPro"/>
</dbReference>
<evidence type="ECO:0000256" key="2">
    <source>
        <dbReference type="ARBA" id="ARBA00022692"/>
    </source>
</evidence>
<evidence type="ECO:0000313" key="6">
    <source>
        <dbReference type="EMBL" id="CAI7997960.1"/>
    </source>
</evidence>
<feature type="domain" description="SLC12A transporter C-terminal" evidence="5">
    <location>
        <begin position="158"/>
        <end position="229"/>
    </location>
</feature>
<dbReference type="InterPro" id="IPR018491">
    <property type="entry name" value="SLC12_C"/>
</dbReference>
<proteinExistence type="predicted"/>
<reference evidence="6" key="1">
    <citation type="submission" date="2023-03" db="EMBL/GenBank/DDBJ databases">
        <authorList>
            <person name="Steffen K."/>
            <person name="Cardenas P."/>
        </authorList>
    </citation>
    <scope>NUCLEOTIDE SEQUENCE</scope>
</reference>
<keyword evidence="4" id="KW-0472">Membrane</keyword>
<accession>A0AA35QZ77</accession>
<dbReference type="GO" id="GO:0016020">
    <property type="term" value="C:membrane"/>
    <property type="evidence" value="ECO:0007669"/>
    <property type="project" value="UniProtKB-SubCell"/>
</dbReference>